<dbReference type="AlphaFoldDB" id="A0A022R6H9"/>
<protein>
    <recommendedName>
        <fullName evidence="1">F-box domain-containing protein</fullName>
    </recommendedName>
</protein>
<dbReference type="Gene3D" id="3.80.10.10">
    <property type="entry name" value="Ribonuclease Inhibitor"/>
    <property type="match status" value="1"/>
</dbReference>
<keyword evidence="3" id="KW-1185">Reference proteome</keyword>
<dbReference type="eggNOG" id="ENOG502RYMX">
    <property type="taxonomic scope" value="Eukaryota"/>
</dbReference>
<dbReference type="SUPFAM" id="SSF52047">
    <property type="entry name" value="RNI-like"/>
    <property type="match status" value="1"/>
</dbReference>
<dbReference type="InterPro" id="IPR032675">
    <property type="entry name" value="LRR_dom_sf"/>
</dbReference>
<dbReference type="InterPro" id="IPR036047">
    <property type="entry name" value="F-box-like_dom_sf"/>
</dbReference>
<dbReference type="SUPFAM" id="SSF81383">
    <property type="entry name" value="F-box domain"/>
    <property type="match status" value="1"/>
</dbReference>
<dbReference type="PROSITE" id="PS50181">
    <property type="entry name" value="FBOX"/>
    <property type="match status" value="1"/>
</dbReference>
<evidence type="ECO:0000313" key="2">
    <source>
        <dbReference type="EMBL" id="EYU36072.1"/>
    </source>
</evidence>
<name>A0A022R6H9_ERYGU</name>
<dbReference type="InterPro" id="IPR053772">
    <property type="entry name" value="At1g61320/At1g61330-like"/>
</dbReference>
<accession>A0A022R6H9</accession>
<dbReference type="InterPro" id="IPR001810">
    <property type="entry name" value="F-box_dom"/>
</dbReference>
<reference evidence="2 3" key="1">
    <citation type="journal article" date="2013" name="Proc. Natl. Acad. Sci. U.S.A.">
        <title>Fine-scale variation in meiotic recombination in Mimulus inferred from population shotgun sequencing.</title>
        <authorList>
            <person name="Hellsten U."/>
            <person name="Wright K.M."/>
            <person name="Jenkins J."/>
            <person name="Shu S."/>
            <person name="Yuan Y."/>
            <person name="Wessler S.R."/>
            <person name="Schmutz J."/>
            <person name="Willis J.H."/>
            <person name="Rokhsar D.S."/>
        </authorList>
    </citation>
    <scope>NUCLEOTIDE SEQUENCE [LARGE SCALE GENOMIC DNA]</scope>
    <source>
        <strain evidence="3">cv. DUN x IM62</strain>
    </source>
</reference>
<dbReference type="InterPro" id="IPR055357">
    <property type="entry name" value="LRR_At1g61320_AtMIF1"/>
</dbReference>
<dbReference type="PANTHER" id="PTHR34145:SF68">
    <property type="entry name" value="FBD DOMAIN-CONTAINING PROTEIN"/>
    <property type="match status" value="1"/>
</dbReference>
<gene>
    <name evidence="2" type="ORF">MIMGU_mgv1a019763mg</name>
</gene>
<proteinExistence type="predicted"/>
<dbReference type="Gene3D" id="1.20.1280.50">
    <property type="match status" value="1"/>
</dbReference>
<evidence type="ECO:0000313" key="3">
    <source>
        <dbReference type="Proteomes" id="UP000030748"/>
    </source>
</evidence>
<dbReference type="STRING" id="4155.A0A022R6H9"/>
<dbReference type="Pfam" id="PF23622">
    <property type="entry name" value="LRR_At1g61320_AtMIF1"/>
    <property type="match status" value="1"/>
</dbReference>
<dbReference type="CDD" id="cd22160">
    <property type="entry name" value="F-box_AtFBL13-like"/>
    <property type="match status" value="1"/>
</dbReference>
<dbReference type="Proteomes" id="UP000030748">
    <property type="component" value="Unassembled WGS sequence"/>
</dbReference>
<feature type="domain" description="F-box" evidence="1">
    <location>
        <begin position="27"/>
        <end position="63"/>
    </location>
</feature>
<dbReference type="EMBL" id="KI630592">
    <property type="protein sequence ID" value="EYU36072.1"/>
    <property type="molecule type" value="Genomic_DNA"/>
</dbReference>
<dbReference type="PANTHER" id="PTHR34145">
    <property type="entry name" value="OS02G0105600 PROTEIN"/>
    <property type="match status" value="1"/>
</dbReference>
<feature type="non-terminal residue" evidence="2">
    <location>
        <position position="357"/>
    </location>
</feature>
<dbReference type="InterPro" id="IPR053781">
    <property type="entry name" value="F-box_AtFBL13-like"/>
</dbReference>
<organism evidence="2 3">
    <name type="scientific">Erythranthe guttata</name>
    <name type="common">Yellow monkey flower</name>
    <name type="synonym">Mimulus guttatus</name>
    <dbReference type="NCBI Taxonomy" id="4155"/>
    <lineage>
        <taxon>Eukaryota</taxon>
        <taxon>Viridiplantae</taxon>
        <taxon>Streptophyta</taxon>
        <taxon>Embryophyta</taxon>
        <taxon>Tracheophyta</taxon>
        <taxon>Spermatophyta</taxon>
        <taxon>Magnoliopsida</taxon>
        <taxon>eudicotyledons</taxon>
        <taxon>Gunneridae</taxon>
        <taxon>Pentapetalae</taxon>
        <taxon>asterids</taxon>
        <taxon>lamiids</taxon>
        <taxon>Lamiales</taxon>
        <taxon>Phrymaceae</taxon>
        <taxon>Erythranthe</taxon>
    </lineage>
</organism>
<dbReference type="Pfam" id="PF00646">
    <property type="entry name" value="F-box"/>
    <property type="match status" value="1"/>
</dbReference>
<sequence>MVGKRFRIDRKLQPKKCAKRCYVVVDNDRISRLPDDILVTILSFLPVKQAARTSVLSSRWINLWKHISRLDFDAESALVKIAIDYNLHSEESCKYVEWVNRVIQSHKAETLKEFRVCFDLSPSAENAITQWLEFALLRHVEKLDLDVSAGSLRVYTRDYAFPEKFLKPRSQSSSCIDFKSLKALSLKCVKLSGEAIEFFLRNCPFLEKLVLRNVNGISNLEVCGPSLALKHLEIWFCAKLKSVRVSGPNLTSFYSSHVEVLLLENVPMLVELHVNCMPYSVSIQRLLSPALSSVVSRLEILSLDIYAYIKEINLPTFPELPKLKKLVIQYWATEDKSLMGLTPLIRAPPYLEEFVLK</sequence>
<evidence type="ECO:0000259" key="1">
    <source>
        <dbReference type="PROSITE" id="PS50181"/>
    </source>
</evidence>